<reference evidence="1" key="2">
    <citation type="submission" date="2025-08" db="UniProtKB">
        <authorList>
            <consortium name="Ensembl"/>
        </authorList>
    </citation>
    <scope>IDENTIFICATION</scope>
</reference>
<reference evidence="1 2" key="1">
    <citation type="submission" date="2009-12" db="EMBL/GenBank/DDBJ databases">
        <title>The Genome Sequence of Anolis carolinensis (Green Anole Lizard).</title>
        <authorList>
            <consortium name="The Genome Sequencing Platform"/>
            <person name="Di Palma F."/>
            <person name="Alfoldi J."/>
            <person name="Heiman D."/>
            <person name="Young S."/>
            <person name="Grabherr M."/>
            <person name="Johnson J."/>
            <person name="Lander E.S."/>
            <person name="Lindblad-Toh K."/>
        </authorList>
    </citation>
    <scope>NUCLEOTIDE SEQUENCE [LARGE SCALE GENOMIC DNA]</scope>
    <source>
        <strain evidence="1 2">JBL SC #1</strain>
    </source>
</reference>
<evidence type="ECO:0000313" key="2">
    <source>
        <dbReference type="Proteomes" id="UP000001646"/>
    </source>
</evidence>
<dbReference type="InterPro" id="IPR029711">
    <property type="entry name" value="Haus7-like"/>
</dbReference>
<sequence length="321" mass="35973">MHPFIPSPGYIGMDLHQYVSHPSKNSLHLPKESESDLKIKRMAKLGYELTLCHANDLDLIQGKASAQKQLRFLEQLVAVIPAVSDSSTCSSPEESLLEMVCKNGEFMKQVFCSPDLQAVLNPQCHPWSSDIKHLLADEEVLHKRPLLSEMSHEKTIKNELKKLEDTVAALKDLKAQCPFLQEDLGMADASLDSATTLQTLKLIASDFSQLLLAFEQVYESELQKNSEQRVLKLSPCGPLFQDVHESLTLCVQELQSLAQVTETSSYVMETEKQTHGEKVFWSGSVKSSLCKSCNQIMCILCAWMHLWYGALSLGFCSHLMI</sequence>
<dbReference type="PANTHER" id="PTHR14352">
    <property type="entry name" value="HAUS AUGMIN-LIKE COMPLEX SUBUNIT 7"/>
    <property type="match status" value="1"/>
</dbReference>
<dbReference type="Bgee" id="ENSACAG00000009779">
    <property type="expression patterns" value="Expressed in ovary and 12 other cell types or tissues"/>
</dbReference>
<gene>
    <name evidence="1" type="primary">HAUS7</name>
</gene>
<name>A0A803SQY0_ANOCA</name>
<keyword evidence="2" id="KW-1185">Reference proteome</keyword>
<accession>A0A803SQY0</accession>
<evidence type="ECO:0000313" key="1">
    <source>
        <dbReference type="Ensembl" id="ENSACAP00000025370.1"/>
    </source>
</evidence>
<organism evidence="1 2">
    <name type="scientific">Anolis carolinensis</name>
    <name type="common">Green anole</name>
    <name type="synonym">American chameleon</name>
    <dbReference type="NCBI Taxonomy" id="28377"/>
    <lineage>
        <taxon>Eukaryota</taxon>
        <taxon>Metazoa</taxon>
        <taxon>Chordata</taxon>
        <taxon>Craniata</taxon>
        <taxon>Vertebrata</taxon>
        <taxon>Euteleostomi</taxon>
        <taxon>Lepidosauria</taxon>
        <taxon>Squamata</taxon>
        <taxon>Bifurcata</taxon>
        <taxon>Unidentata</taxon>
        <taxon>Episquamata</taxon>
        <taxon>Toxicofera</taxon>
        <taxon>Iguania</taxon>
        <taxon>Dactyloidae</taxon>
        <taxon>Anolis</taxon>
    </lineage>
</organism>
<dbReference type="Ensembl" id="ENSACAT00000052204.1">
    <property type="protein sequence ID" value="ENSACAP00000025370.1"/>
    <property type="gene ID" value="ENSACAG00000009779.4"/>
</dbReference>
<dbReference type="PANTHER" id="PTHR14352:SF2">
    <property type="entry name" value="HAUS AUGMIN-LIKE COMPLEX SUBUNIT 7"/>
    <property type="match status" value="1"/>
</dbReference>
<dbReference type="Proteomes" id="UP000001646">
    <property type="component" value="Chromosome 2"/>
</dbReference>
<reference evidence="1" key="3">
    <citation type="submission" date="2025-09" db="UniProtKB">
        <authorList>
            <consortium name="Ensembl"/>
        </authorList>
    </citation>
    <scope>IDENTIFICATION</scope>
</reference>
<proteinExistence type="predicted"/>
<protein>
    <submittedName>
        <fullName evidence="1">HAUS augmin like complex subunit 7</fullName>
    </submittedName>
</protein>
<dbReference type="AlphaFoldDB" id="A0A803SQY0"/>
<dbReference type="GeneTree" id="ENSGT00390000003937"/>